<organism evidence="1 2">
    <name type="scientific">Chaenocephalus aceratus</name>
    <name type="common">Blackfin icefish</name>
    <name type="synonym">Chaenichthys aceratus</name>
    <dbReference type="NCBI Taxonomy" id="36190"/>
    <lineage>
        <taxon>Eukaryota</taxon>
        <taxon>Metazoa</taxon>
        <taxon>Chordata</taxon>
        <taxon>Craniata</taxon>
        <taxon>Vertebrata</taxon>
        <taxon>Euteleostomi</taxon>
        <taxon>Actinopterygii</taxon>
        <taxon>Neopterygii</taxon>
        <taxon>Teleostei</taxon>
        <taxon>Neoteleostei</taxon>
        <taxon>Acanthomorphata</taxon>
        <taxon>Eupercaria</taxon>
        <taxon>Perciformes</taxon>
        <taxon>Notothenioidei</taxon>
        <taxon>Channichthyidae</taxon>
        <taxon>Chaenocephalus</taxon>
    </lineage>
</organism>
<evidence type="ECO:0000313" key="1">
    <source>
        <dbReference type="EMBL" id="KAI4833019.1"/>
    </source>
</evidence>
<feature type="non-terminal residue" evidence="1">
    <location>
        <position position="110"/>
    </location>
</feature>
<keyword evidence="2" id="KW-1185">Reference proteome</keyword>
<protein>
    <submittedName>
        <fullName evidence="1">Uncharacterized protein</fullName>
    </submittedName>
</protein>
<dbReference type="EMBL" id="CM043785">
    <property type="protein sequence ID" value="KAI4833019.1"/>
    <property type="molecule type" value="Genomic_DNA"/>
</dbReference>
<name>A0ACB9Y1C7_CHAAC</name>
<feature type="non-terminal residue" evidence="1">
    <location>
        <position position="1"/>
    </location>
</feature>
<reference evidence="1" key="1">
    <citation type="submission" date="2022-05" db="EMBL/GenBank/DDBJ databases">
        <title>Chromosome-level genome of Chaenocephalus aceratus.</title>
        <authorList>
            <person name="Park H."/>
        </authorList>
    </citation>
    <scope>NUCLEOTIDE SEQUENCE</scope>
    <source>
        <strain evidence="1">KU_202001</strain>
    </source>
</reference>
<gene>
    <name evidence="1" type="ORF">KUCAC02_015952</name>
</gene>
<dbReference type="Proteomes" id="UP001057452">
    <property type="component" value="Chromosome 1"/>
</dbReference>
<accession>A0ACB9Y1C7</accession>
<proteinExistence type="predicted"/>
<sequence>VSPAAQRTVGRSAPPGLRSPAGPSSSSRREIALICLQTDSPTPTDGAARNTPDAQPAPRSPGAERRGAADTSKEFLIRSPPSDSEVTVNSEESPLCHWVRRGGRRGSSVC</sequence>
<evidence type="ECO:0000313" key="2">
    <source>
        <dbReference type="Proteomes" id="UP001057452"/>
    </source>
</evidence>
<comment type="caution">
    <text evidence="1">The sequence shown here is derived from an EMBL/GenBank/DDBJ whole genome shotgun (WGS) entry which is preliminary data.</text>
</comment>